<dbReference type="Proteomes" id="UP000092607">
    <property type="component" value="Unassembled WGS sequence"/>
</dbReference>
<sequence>MFWVYILQCSDDSFYVGHSDDLQKRLYEHETGLFSTCYTFNKRPIQLVFTEQFESRENALARERQLKGWSRAKKIALINSDWDKLILLSKSYFNS</sequence>
<gene>
    <name evidence="3" type="ORF">A9309_03790</name>
</gene>
<dbReference type="InterPro" id="IPR035901">
    <property type="entry name" value="GIY-YIG_endonuc_sf"/>
</dbReference>
<dbReference type="OrthoDB" id="9797095at2"/>
<dbReference type="PROSITE" id="PS50164">
    <property type="entry name" value="GIY_YIG"/>
    <property type="match status" value="1"/>
</dbReference>
<evidence type="ECO:0000256" key="1">
    <source>
        <dbReference type="ARBA" id="ARBA00007435"/>
    </source>
</evidence>
<proteinExistence type="inferred from homology"/>
<comment type="similarity">
    <text evidence="1">Belongs to the UPF0213 family.</text>
</comment>
<organism evidence="3 4">
    <name type="scientific">Moraxella lacunata</name>
    <dbReference type="NCBI Taxonomy" id="477"/>
    <lineage>
        <taxon>Bacteria</taxon>
        <taxon>Pseudomonadati</taxon>
        <taxon>Pseudomonadota</taxon>
        <taxon>Gammaproteobacteria</taxon>
        <taxon>Moraxellales</taxon>
        <taxon>Moraxellaceae</taxon>
        <taxon>Moraxella</taxon>
    </lineage>
</organism>
<dbReference type="InterPro" id="IPR000305">
    <property type="entry name" value="GIY-YIG_endonuc"/>
</dbReference>
<name>A0A1B8Q524_MORLA</name>
<dbReference type="PANTHER" id="PTHR34477">
    <property type="entry name" value="UPF0213 PROTEIN YHBQ"/>
    <property type="match status" value="1"/>
</dbReference>
<accession>A0A1B8Q524</accession>
<evidence type="ECO:0000313" key="3">
    <source>
        <dbReference type="EMBL" id="OBX64859.1"/>
    </source>
</evidence>
<dbReference type="Gene3D" id="3.40.1440.10">
    <property type="entry name" value="GIY-YIG endonuclease"/>
    <property type="match status" value="1"/>
</dbReference>
<dbReference type="Pfam" id="PF01541">
    <property type="entry name" value="GIY-YIG"/>
    <property type="match status" value="1"/>
</dbReference>
<evidence type="ECO:0000259" key="2">
    <source>
        <dbReference type="PROSITE" id="PS50164"/>
    </source>
</evidence>
<dbReference type="AlphaFoldDB" id="A0A1B8Q524"/>
<dbReference type="EMBL" id="LZMS01000038">
    <property type="protein sequence ID" value="OBX64859.1"/>
    <property type="molecule type" value="Genomic_DNA"/>
</dbReference>
<feature type="domain" description="GIY-YIG" evidence="2">
    <location>
        <begin position="1"/>
        <end position="76"/>
    </location>
</feature>
<dbReference type="SUPFAM" id="SSF82771">
    <property type="entry name" value="GIY-YIG endonuclease"/>
    <property type="match status" value="1"/>
</dbReference>
<dbReference type="RefSeq" id="WP_065256252.1">
    <property type="nucleotide sequence ID" value="NZ_JARDJM010000020.1"/>
</dbReference>
<reference evidence="3 4" key="1">
    <citation type="submission" date="2016-06" db="EMBL/GenBank/DDBJ databases">
        <title>Draft genome of Moraxella lacunata CCUG 57757A.</title>
        <authorList>
            <person name="Salva-Serra F."/>
            <person name="Engstrom-Jakobsson H."/>
            <person name="Thorell K."/>
            <person name="Gonzales-Siles L."/>
            <person name="Karlsson R."/>
            <person name="Boulund F."/>
            <person name="Engstrand L."/>
            <person name="Kristiansson E."/>
            <person name="Moore E."/>
        </authorList>
    </citation>
    <scope>NUCLEOTIDE SEQUENCE [LARGE SCALE GENOMIC DNA]</scope>
    <source>
        <strain evidence="3 4">CCUG 57757A</strain>
    </source>
</reference>
<dbReference type="InterPro" id="IPR050190">
    <property type="entry name" value="UPF0213_domain"/>
</dbReference>
<dbReference type="PANTHER" id="PTHR34477:SF1">
    <property type="entry name" value="UPF0213 PROTEIN YHBQ"/>
    <property type="match status" value="1"/>
</dbReference>
<dbReference type="CDD" id="cd10456">
    <property type="entry name" value="GIY-YIG_UPF0213"/>
    <property type="match status" value="1"/>
</dbReference>
<protein>
    <recommendedName>
        <fullName evidence="2">GIY-YIG domain-containing protein</fullName>
    </recommendedName>
</protein>
<evidence type="ECO:0000313" key="4">
    <source>
        <dbReference type="Proteomes" id="UP000092607"/>
    </source>
</evidence>
<comment type="caution">
    <text evidence="3">The sequence shown here is derived from an EMBL/GenBank/DDBJ whole genome shotgun (WGS) entry which is preliminary data.</text>
</comment>